<dbReference type="Proteomes" id="UP001166402">
    <property type="component" value="Unassembled WGS sequence"/>
</dbReference>
<evidence type="ECO:0000313" key="2">
    <source>
        <dbReference type="EMBL" id="MBP2071755.1"/>
    </source>
</evidence>
<dbReference type="EMBL" id="JAGGLT010000012">
    <property type="protein sequence ID" value="MBP2071755.1"/>
    <property type="molecule type" value="Genomic_DNA"/>
</dbReference>
<comment type="caution">
    <text evidence="2">The sequence shown here is derived from an EMBL/GenBank/DDBJ whole genome shotgun (WGS) entry which is preliminary data.</text>
</comment>
<proteinExistence type="predicted"/>
<dbReference type="SUPFAM" id="SSF49785">
    <property type="entry name" value="Galactose-binding domain-like"/>
    <property type="match status" value="1"/>
</dbReference>
<dbReference type="Pfam" id="PF01547">
    <property type="entry name" value="SBP_bac_1"/>
    <property type="match status" value="1"/>
</dbReference>
<keyword evidence="3" id="KW-1185">Reference proteome</keyword>
<evidence type="ECO:0000313" key="3">
    <source>
        <dbReference type="Proteomes" id="UP001166402"/>
    </source>
</evidence>
<name>A0ABS4NFE9_9THEO</name>
<protein>
    <submittedName>
        <fullName evidence="2">ABC-type glycerol-3-phosphate transport system substrate-binding protein</fullName>
    </submittedName>
</protein>
<reference evidence="2" key="1">
    <citation type="submission" date="2021-03" db="EMBL/GenBank/DDBJ databases">
        <title>Genomic Encyclopedia of Type Strains, Phase IV (KMG-IV): sequencing the most valuable type-strain genomes for metagenomic binning, comparative biology and taxonomic classification.</title>
        <authorList>
            <person name="Goeker M."/>
        </authorList>
    </citation>
    <scope>NUCLEOTIDE SEQUENCE</scope>
    <source>
        <strain evidence="2">DSM 101588</strain>
    </source>
</reference>
<evidence type="ECO:0000256" key="1">
    <source>
        <dbReference type="SAM" id="MobiDB-lite"/>
    </source>
</evidence>
<gene>
    <name evidence="2" type="ORF">J2Z80_001275</name>
</gene>
<organism evidence="2 3">
    <name type="scientific">Thermoanaerobacterium butyriciformans</name>
    <dbReference type="NCBI Taxonomy" id="1702242"/>
    <lineage>
        <taxon>Bacteria</taxon>
        <taxon>Bacillati</taxon>
        <taxon>Bacillota</taxon>
        <taxon>Clostridia</taxon>
        <taxon>Thermoanaerobacterales</taxon>
        <taxon>Thermoanaerobacteraceae</taxon>
        <taxon>Thermoanaerobacterium</taxon>
    </lineage>
</organism>
<dbReference type="PANTHER" id="PTHR43649">
    <property type="entry name" value="ARABINOSE-BINDING PROTEIN-RELATED"/>
    <property type="match status" value="1"/>
</dbReference>
<dbReference type="Gene3D" id="3.40.190.10">
    <property type="entry name" value="Periplasmic binding protein-like II"/>
    <property type="match status" value="1"/>
</dbReference>
<accession>A0ABS4NFE9</accession>
<dbReference type="InterPro" id="IPR008979">
    <property type="entry name" value="Galactose-bd-like_sf"/>
</dbReference>
<dbReference type="InterPro" id="IPR050490">
    <property type="entry name" value="Bact_solute-bd_prot1"/>
</dbReference>
<dbReference type="InterPro" id="IPR006059">
    <property type="entry name" value="SBP"/>
</dbReference>
<feature type="region of interest" description="Disordered" evidence="1">
    <location>
        <begin position="266"/>
        <end position="285"/>
    </location>
</feature>
<dbReference type="PANTHER" id="PTHR43649:SF27">
    <property type="entry name" value="EXTRACELLULAR SOLUTE-BINDING PROTEIN FAMILY 1"/>
    <property type="match status" value="1"/>
</dbReference>
<dbReference type="SUPFAM" id="SSF53850">
    <property type="entry name" value="Periplasmic binding protein-like II"/>
    <property type="match status" value="1"/>
</dbReference>
<dbReference type="Gene3D" id="2.60.120.260">
    <property type="entry name" value="Galactose-binding domain-like"/>
    <property type="match status" value="2"/>
</dbReference>
<sequence length="969" mass="110795">MRYLRYLLFTIMFLIFSYNLVFASTGDNSTSVKLNSYYENYKEILNEAEIKGINYNEYLKEHDTKLRPNVKYEIDAKDYINTDGMQVKEYANYKGMGGISIYTGEKGYIDYNVNIEEEGFYDISIVYYPIEGTGGPIQRAIFVDSSLPYKELGLVEFQRIYVNATNKWQRDNRGNDIIPEQKEKPDWITSYCYDSEGYVTENLSLYLTKGVHKITLYSIREPMLLHKIILDNSSKVLPYSEVIKNLDGKGIKDTLNQEIRIEAEDANKKSSPMLHPTQDKSSPAVYPYSPKELKNNTVGSDGNWSIVGQWLEWDFNVPESGYYYITMNVRQNFVRGIYTSRKITIDGKVPFEEMNSYGFTYNSQWHMVTLENSKGEKYKFYLEAGKHTIRMEVVLGNFGNIVSQVQGVMQELNSTYRKVIRITGVDPDSYRDYNIEQNIPELDKELIDERNKLNAAIKDLQKVAGTGSDREAALSTMVADLNYVIPDVERLPAILGAFKMDISALGTWITGVVNQPLAVDTIYIHSPNVKITERNNSIWNRFVHEVKSLYYSFVIDYNAIGNVAKGGRGTRTITVWIGSGRDQANVLKKLIDETFTPKTNINVNVMLVDMNMLLPATLAGQGPDVAVQVATDLPMNYGLRNAVVDLKKFRDIADVKKQFRESAMVPYEFGGHTFALPETQTWPMMFYRKDILDELGLKVPETWDEMESALSVLSKNQMDLGMLPDENIFAMLLYQNGGKYYNSDATSSELDSDVAVKAFKEYCKFYTDYKLDTQNPVDQRFRTGEAPIVIADYTLYNQLQVSAPDIKGLWGFSMVPGTVTKDGKIDYSVGSTGTATIMLKQTKNEEASWEFMKWWVSTDTQIKYSQELEALMGAAARYPTANIKAFESLPWPSDDYDALKSQAKWVKGIPQIPGSYFTWRNINNAFYTVVFAENNNKMEPREALTEYVRYINDEITFKRQEFGLSIPKK</sequence>